<proteinExistence type="predicted"/>
<protein>
    <submittedName>
        <fullName evidence="1">Uncharacterized protein</fullName>
    </submittedName>
</protein>
<dbReference type="EMBL" id="LAZR01045458">
    <property type="protein sequence ID" value="KKK98823.1"/>
    <property type="molecule type" value="Genomic_DNA"/>
</dbReference>
<reference evidence="1" key="1">
    <citation type="journal article" date="2015" name="Nature">
        <title>Complex archaea that bridge the gap between prokaryotes and eukaryotes.</title>
        <authorList>
            <person name="Spang A."/>
            <person name="Saw J.H."/>
            <person name="Jorgensen S.L."/>
            <person name="Zaremba-Niedzwiedzka K."/>
            <person name="Martijn J."/>
            <person name="Lind A.E."/>
            <person name="van Eijk R."/>
            <person name="Schleper C."/>
            <person name="Guy L."/>
            <person name="Ettema T.J."/>
        </authorList>
    </citation>
    <scope>NUCLEOTIDE SEQUENCE</scope>
</reference>
<accession>A0A0F8ZY92</accession>
<sequence length="67" mass="7717">MPYQHDGEDLYAAAKWLYRRYAIKPDREITWERAGGALRGHWLNDAQGLFDAVKEQQIARDTPSPGD</sequence>
<comment type="caution">
    <text evidence="1">The sequence shown here is derived from an EMBL/GenBank/DDBJ whole genome shotgun (WGS) entry which is preliminary data.</text>
</comment>
<dbReference type="AlphaFoldDB" id="A0A0F8ZY92"/>
<organism evidence="1">
    <name type="scientific">marine sediment metagenome</name>
    <dbReference type="NCBI Taxonomy" id="412755"/>
    <lineage>
        <taxon>unclassified sequences</taxon>
        <taxon>metagenomes</taxon>
        <taxon>ecological metagenomes</taxon>
    </lineage>
</organism>
<name>A0A0F8ZY92_9ZZZZ</name>
<evidence type="ECO:0000313" key="1">
    <source>
        <dbReference type="EMBL" id="KKK98823.1"/>
    </source>
</evidence>
<gene>
    <name evidence="1" type="ORF">LCGC14_2638900</name>
</gene>